<feature type="transmembrane region" description="Helical" evidence="2">
    <location>
        <begin position="164"/>
        <end position="182"/>
    </location>
</feature>
<gene>
    <name evidence="3" type="ORF">Asi02nite_40980</name>
</gene>
<evidence type="ECO:0000256" key="1">
    <source>
        <dbReference type="SAM" id="MobiDB-lite"/>
    </source>
</evidence>
<feature type="transmembrane region" description="Helical" evidence="2">
    <location>
        <begin position="375"/>
        <end position="401"/>
    </location>
</feature>
<organism evidence="3 4">
    <name type="scientific">Asanoa siamensis</name>
    <dbReference type="NCBI Taxonomy" id="926357"/>
    <lineage>
        <taxon>Bacteria</taxon>
        <taxon>Bacillati</taxon>
        <taxon>Actinomycetota</taxon>
        <taxon>Actinomycetes</taxon>
        <taxon>Micromonosporales</taxon>
        <taxon>Micromonosporaceae</taxon>
        <taxon>Asanoa</taxon>
    </lineage>
</organism>
<keyword evidence="2" id="KW-1133">Transmembrane helix</keyword>
<accession>A0ABQ4CTH8</accession>
<feature type="transmembrane region" description="Helical" evidence="2">
    <location>
        <begin position="692"/>
        <end position="710"/>
    </location>
</feature>
<feature type="transmembrane region" description="Helical" evidence="2">
    <location>
        <begin position="220"/>
        <end position="238"/>
    </location>
</feature>
<feature type="transmembrane region" description="Helical" evidence="2">
    <location>
        <begin position="244"/>
        <end position="263"/>
    </location>
</feature>
<keyword evidence="4" id="KW-1185">Reference proteome</keyword>
<feature type="transmembrane region" description="Helical" evidence="2">
    <location>
        <begin position="944"/>
        <end position="962"/>
    </location>
</feature>
<feature type="transmembrane region" description="Helical" evidence="2">
    <location>
        <begin position="1174"/>
        <end position="1191"/>
    </location>
</feature>
<feature type="transmembrane region" description="Helical" evidence="2">
    <location>
        <begin position="562"/>
        <end position="580"/>
    </location>
</feature>
<feature type="transmembrane region" description="Helical" evidence="2">
    <location>
        <begin position="513"/>
        <end position="528"/>
    </location>
</feature>
<feature type="transmembrane region" description="Helical" evidence="2">
    <location>
        <begin position="194"/>
        <end position="213"/>
    </location>
</feature>
<dbReference type="EMBL" id="BONE01000032">
    <property type="protein sequence ID" value="GIF74580.1"/>
    <property type="molecule type" value="Genomic_DNA"/>
</dbReference>
<protein>
    <recommendedName>
        <fullName evidence="5">Membrane protein DUF2157</fullName>
    </recommendedName>
</protein>
<feature type="transmembrane region" description="Helical" evidence="2">
    <location>
        <begin position="299"/>
        <end position="318"/>
    </location>
</feature>
<feature type="transmembrane region" description="Helical" evidence="2">
    <location>
        <begin position="270"/>
        <end position="293"/>
    </location>
</feature>
<reference evidence="3 4" key="1">
    <citation type="submission" date="2021-01" db="EMBL/GenBank/DDBJ databases">
        <title>Whole genome shotgun sequence of Asanoa siamensis NBRC 107932.</title>
        <authorList>
            <person name="Komaki H."/>
            <person name="Tamura T."/>
        </authorList>
    </citation>
    <scope>NUCLEOTIDE SEQUENCE [LARGE SCALE GENOMIC DNA]</scope>
    <source>
        <strain evidence="3 4">NBRC 107932</strain>
    </source>
</reference>
<feature type="transmembrane region" description="Helical" evidence="2">
    <location>
        <begin position="351"/>
        <end position="368"/>
    </location>
</feature>
<evidence type="ECO:0000313" key="3">
    <source>
        <dbReference type="EMBL" id="GIF74580.1"/>
    </source>
</evidence>
<feature type="compositionally biased region" description="Low complexity" evidence="1">
    <location>
        <begin position="789"/>
        <end position="799"/>
    </location>
</feature>
<dbReference type="InterPro" id="IPR058062">
    <property type="entry name" value="SCO7613_C"/>
</dbReference>
<evidence type="ECO:0000313" key="4">
    <source>
        <dbReference type="Proteomes" id="UP000604117"/>
    </source>
</evidence>
<feature type="transmembrane region" description="Helical" evidence="2">
    <location>
        <begin position="443"/>
        <end position="461"/>
    </location>
</feature>
<feature type="transmembrane region" description="Helical" evidence="2">
    <location>
        <begin position="616"/>
        <end position="632"/>
    </location>
</feature>
<feature type="transmembrane region" description="Helical" evidence="2">
    <location>
        <begin position="105"/>
        <end position="125"/>
    </location>
</feature>
<feature type="transmembrane region" description="Helical" evidence="2">
    <location>
        <begin position="917"/>
        <end position="937"/>
    </location>
</feature>
<evidence type="ECO:0008006" key="5">
    <source>
        <dbReference type="Google" id="ProtNLM"/>
    </source>
</evidence>
<feature type="transmembrane region" description="Helical" evidence="2">
    <location>
        <begin position="1150"/>
        <end position="1168"/>
    </location>
</feature>
<feature type="transmembrane region" description="Helical" evidence="2">
    <location>
        <begin position="1045"/>
        <end position="1062"/>
    </location>
</feature>
<feature type="transmembrane region" description="Helical" evidence="2">
    <location>
        <begin position="840"/>
        <end position="863"/>
    </location>
</feature>
<feature type="region of interest" description="Disordered" evidence="1">
    <location>
        <begin position="729"/>
        <end position="823"/>
    </location>
</feature>
<feature type="transmembrane region" description="Helical" evidence="2">
    <location>
        <begin position="131"/>
        <end position="152"/>
    </location>
</feature>
<feature type="transmembrane region" description="Helical" evidence="2">
    <location>
        <begin position="587"/>
        <end position="604"/>
    </location>
</feature>
<feature type="transmembrane region" description="Helical" evidence="2">
    <location>
        <begin position="1020"/>
        <end position="1038"/>
    </location>
</feature>
<feature type="transmembrane region" description="Helical" evidence="2">
    <location>
        <begin position="1127"/>
        <end position="1143"/>
    </location>
</feature>
<sequence length="1209" mass="119544">MTYPCPSCQAPATVATGCSGCGRGPDPDAAEVLRLNGELAALRGPLEEARLAYAEVSSRYAALHRRREEVAARVRSSRPVSVPARAASPAPVPAAETSRRTAQNVLFVLGGLLVGAAAIVFTGVAWATYEIAARAVILAAVTTLVLAVPPLALWRGLRSTAQTFAALGMLLIVLDGYAAWYVDLLGLADVDGTGYGAAVCAVTVAAGVGYGRVTGLGAPRLAAFVAAQPVLPLLAAWWDAPAAGWALAFAGIAAADLAVVRFGGSGAARLAGWIGFGCAQVGSGVCALGALLFDERTPDLLIGLPVLLVAALLAAGAVGGVRWLGVAGAATVPPAVAVAVLAPVASRHGSLLLIAAGGTVLAIALVALRVRVARLGALLTAAAFLLAPGVLALGIGIATMTASQPAFRAVGVAAGDLPLDWQLPAGLVLGTCAVALLVPRRAVTAAIAAGGVLTVLALPTWLPLPWWALSTMDLAVALLLLLALRPALAPTVAAAALAGHGVLVGLARPWSTAAVFGALALLGAAAVLRSVRGAAWWWAAGIAAVPAAVAATVYAAGAGGAWPARAGLAAVAIPLAATLVRVRNIPGYASAGAVAVCAALAGVWPELSAVDEPAGVYPAAALLVLALAAPVQSARPARLTLAAAAVPVGARTLYAALPALGAVVVAPYRWLGEAWTGAPSGTGLSPSGGVEIAAGPAAAVLILALVALTLTRRPTALTTIGGALRSGLAEKTSSDGVPPAAQTSEGARAGVADSAEGDESGRGRRATESGPDGCMQAGHADPAEGDGSDGAVGLALAGPDLGGPPGVPESATGGSVGQGQGDRLEGRSWGRRAFGDRAPYAGVAVLAAAFLAAGGVLAVLVTLGVPWPVVPAVTLAAGIGFALVGALRSVGGAAAVPAVLLIGAGTAGLLPTEAATLVALGVLIVSGAVVGAVGATAGTRVTGWLATVAAGIGFAVSAVLAVDLPVGRAAFPVLGVGALALALGYLLRRRRPGLEGRAVDAVGHVTVLPALLLAADDPRLAAAVATAWGAVLAVRAVLPGTGARRWLAFGAAGSELLAWWLLLATWEVALREAYTLPAAGLALVIGYVALRRDPRLGSWLALGPGLAAALLPSLASVVVGGGQVERRLLLGAGAVVIVLVGAHRRWQAPVVAGGGTLVALVVHEVAVGDRLPRWAYLAAGGLVLISVAVTYERRIRDLRRVRGALSRMT</sequence>
<proteinExistence type="predicted"/>
<name>A0ABQ4CTH8_9ACTN</name>
<dbReference type="NCBIfam" id="NF047321">
    <property type="entry name" value="SCO7613_CTERM"/>
    <property type="match status" value="1"/>
</dbReference>
<feature type="transmembrane region" description="Helical" evidence="2">
    <location>
        <begin position="869"/>
        <end position="887"/>
    </location>
</feature>
<feature type="transmembrane region" description="Helical" evidence="2">
    <location>
        <begin position="1099"/>
        <end position="1121"/>
    </location>
</feature>
<feature type="transmembrane region" description="Helical" evidence="2">
    <location>
        <begin position="894"/>
        <end position="911"/>
    </location>
</feature>
<feature type="transmembrane region" description="Helical" evidence="2">
    <location>
        <begin position="998"/>
        <end position="1014"/>
    </location>
</feature>
<dbReference type="RefSeq" id="WP_203715228.1">
    <property type="nucleotide sequence ID" value="NZ_BONE01000032.1"/>
</dbReference>
<comment type="caution">
    <text evidence="3">The sequence shown here is derived from an EMBL/GenBank/DDBJ whole genome shotgun (WGS) entry which is preliminary data.</text>
</comment>
<keyword evidence="2" id="KW-0472">Membrane</keyword>
<feature type="transmembrane region" description="Helical" evidence="2">
    <location>
        <begin position="535"/>
        <end position="556"/>
    </location>
</feature>
<evidence type="ECO:0000256" key="2">
    <source>
        <dbReference type="SAM" id="Phobius"/>
    </source>
</evidence>
<feature type="transmembrane region" description="Helical" evidence="2">
    <location>
        <begin position="1074"/>
        <end position="1090"/>
    </location>
</feature>
<dbReference type="Proteomes" id="UP000604117">
    <property type="component" value="Unassembled WGS sequence"/>
</dbReference>
<feature type="transmembrane region" description="Helical" evidence="2">
    <location>
        <begin position="653"/>
        <end position="672"/>
    </location>
</feature>
<feature type="transmembrane region" description="Helical" evidence="2">
    <location>
        <begin position="968"/>
        <end position="986"/>
    </location>
</feature>
<keyword evidence="2" id="KW-0812">Transmembrane</keyword>
<feature type="transmembrane region" description="Helical" evidence="2">
    <location>
        <begin position="323"/>
        <end position="345"/>
    </location>
</feature>